<feature type="non-terminal residue" evidence="1">
    <location>
        <position position="70"/>
    </location>
</feature>
<evidence type="ECO:0000313" key="1">
    <source>
        <dbReference type="EMBL" id="CEK63321.1"/>
    </source>
</evidence>
<feature type="non-terminal residue" evidence="1">
    <location>
        <position position="1"/>
    </location>
</feature>
<proteinExistence type="predicted"/>
<protein>
    <submittedName>
        <fullName evidence="1">Uncharacterized protein</fullName>
    </submittedName>
</protein>
<accession>A0A0B6Z5Z5</accession>
<name>A0A0B6Z5Z5_9EUPU</name>
<sequence length="70" mass="7990">ATFQPKSSKFCNRSEEIQTNYTTNLSYTIFILRKLSDRVIVQIFLSYPKKDCLTQCNSGGQSHELASLLL</sequence>
<gene>
    <name evidence="1" type="primary">ORF47918</name>
</gene>
<organism evidence="1">
    <name type="scientific">Arion vulgaris</name>
    <dbReference type="NCBI Taxonomy" id="1028688"/>
    <lineage>
        <taxon>Eukaryota</taxon>
        <taxon>Metazoa</taxon>
        <taxon>Spiralia</taxon>
        <taxon>Lophotrochozoa</taxon>
        <taxon>Mollusca</taxon>
        <taxon>Gastropoda</taxon>
        <taxon>Heterobranchia</taxon>
        <taxon>Euthyneura</taxon>
        <taxon>Panpulmonata</taxon>
        <taxon>Eupulmonata</taxon>
        <taxon>Stylommatophora</taxon>
        <taxon>Helicina</taxon>
        <taxon>Arionoidea</taxon>
        <taxon>Arionidae</taxon>
        <taxon>Arion</taxon>
    </lineage>
</organism>
<reference evidence="1" key="1">
    <citation type="submission" date="2014-12" db="EMBL/GenBank/DDBJ databases">
        <title>Insight into the proteome of Arion vulgaris.</title>
        <authorList>
            <person name="Aradska J."/>
            <person name="Bulat T."/>
            <person name="Smidak R."/>
            <person name="Sarate P."/>
            <person name="Gangsoo J."/>
            <person name="Sialana F."/>
            <person name="Bilban M."/>
            <person name="Lubec G."/>
        </authorList>
    </citation>
    <scope>NUCLEOTIDE SEQUENCE</scope>
    <source>
        <tissue evidence="1">Skin</tissue>
    </source>
</reference>
<dbReference type="AlphaFoldDB" id="A0A0B6Z5Z5"/>
<dbReference type="EMBL" id="HACG01016456">
    <property type="protein sequence ID" value="CEK63321.1"/>
    <property type="molecule type" value="Transcribed_RNA"/>
</dbReference>